<feature type="transmembrane region" description="Helical" evidence="2">
    <location>
        <begin position="95"/>
        <end position="121"/>
    </location>
</feature>
<dbReference type="STRING" id="1095629.A0A0C9YD75"/>
<protein>
    <recommendedName>
        <fullName evidence="3">DUF7598 domain-containing protein</fullName>
    </recommendedName>
</protein>
<dbReference type="InterPro" id="IPR056019">
    <property type="entry name" value="DUF7598"/>
</dbReference>
<feature type="compositionally biased region" description="Low complexity" evidence="1">
    <location>
        <begin position="255"/>
        <end position="274"/>
    </location>
</feature>
<evidence type="ECO:0000256" key="1">
    <source>
        <dbReference type="SAM" id="MobiDB-lite"/>
    </source>
</evidence>
<dbReference type="HOGENOM" id="CLU_085798_0_0_1"/>
<gene>
    <name evidence="4" type="ORF">K443DRAFT_674707</name>
</gene>
<name>A0A0C9YD75_9AGAR</name>
<keyword evidence="2" id="KW-0472">Membrane</keyword>
<dbReference type="Proteomes" id="UP000054477">
    <property type="component" value="Unassembled WGS sequence"/>
</dbReference>
<evidence type="ECO:0000313" key="4">
    <source>
        <dbReference type="EMBL" id="KIK06148.1"/>
    </source>
</evidence>
<feature type="domain" description="DUF7598" evidence="3">
    <location>
        <begin position="63"/>
        <end position="147"/>
    </location>
</feature>
<keyword evidence="2" id="KW-0812">Transmembrane</keyword>
<dbReference type="EMBL" id="KN838555">
    <property type="protein sequence ID" value="KIK06148.1"/>
    <property type="molecule type" value="Genomic_DNA"/>
</dbReference>
<feature type="transmembrane region" description="Helical" evidence="2">
    <location>
        <begin position="127"/>
        <end position="149"/>
    </location>
</feature>
<evidence type="ECO:0000256" key="2">
    <source>
        <dbReference type="SAM" id="Phobius"/>
    </source>
</evidence>
<dbReference type="OrthoDB" id="5327148at2759"/>
<keyword evidence="5" id="KW-1185">Reference proteome</keyword>
<reference evidence="4 5" key="1">
    <citation type="submission" date="2014-04" db="EMBL/GenBank/DDBJ databases">
        <authorList>
            <consortium name="DOE Joint Genome Institute"/>
            <person name="Kuo A."/>
            <person name="Kohler A."/>
            <person name="Nagy L.G."/>
            <person name="Floudas D."/>
            <person name="Copeland A."/>
            <person name="Barry K.W."/>
            <person name="Cichocki N."/>
            <person name="Veneault-Fourrey C."/>
            <person name="LaButti K."/>
            <person name="Lindquist E.A."/>
            <person name="Lipzen A."/>
            <person name="Lundell T."/>
            <person name="Morin E."/>
            <person name="Murat C."/>
            <person name="Sun H."/>
            <person name="Tunlid A."/>
            <person name="Henrissat B."/>
            <person name="Grigoriev I.V."/>
            <person name="Hibbett D.S."/>
            <person name="Martin F."/>
            <person name="Nordberg H.P."/>
            <person name="Cantor M.N."/>
            <person name="Hua S.X."/>
        </authorList>
    </citation>
    <scope>NUCLEOTIDE SEQUENCE [LARGE SCALE GENOMIC DNA]</scope>
    <source>
        <strain evidence="4 5">LaAM-08-1</strain>
    </source>
</reference>
<evidence type="ECO:0000259" key="3">
    <source>
        <dbReference type="Pfam" id="PF24535"/>
    </source>
</evidence>
<feature type="transmembrane region" description="Helical" evidence="2">
    <location>
        <begin position="63"/>
        <end position="83"/>
    </location>
</feature>
<feature type="region of interest" description="Disordered" evidence="1">
    <location>
        <begin position="243"/>
        <end position="299"/>
    </location>
</feature>
<dbReference type="Pfam" id="PF24535">
    <property type="entry name" value="DUF7598"/>
    <property type="match status" value="1"/>
</dbReference>
<accession>A0A0C9YD75</accession>
<keyword evidence="2" id="KW-1133">Transmembrane helix</keyword>
<sequence length="313" mass="34334">MGLNAVRVLSLVSLILVFSSTIYVMVTNVKAVNYFEANKVNATDLVDCDYIDGSTVPNQPAGVFWAVVASLLIIFQTIILFLSEVSWPMSFFDRFFPVLGSEFGLGALGIFQCLISTQILSHHVDDFTLVSAFFLFAIGCLNMLLGLVFRESAKQKRSIRSWRAEAKGILPTGSDKRPVFVNATPSSISSMFSNEKAPQDSGLDYSTSWRSTDKQGYGFGRQGEKAAGLRGFILQKPEESLPRYMTPTPPLQKQASLARSASSVSSTSSFSSPYRESRQTQGFERPESPEAAVSGDYRAGTPIRFFKSSNTAL</sequence>
<evidence type="ECO:0000313" key="5">
    <source>
        <dbReference type="Proteomes" id="UP000054477"/>
    </source>
</evidence>
<dbReference type="AlphaFoldDB" id="A0A0C9YD75"/>
<reference evidence="5" key="2">
    <citation type="submission" date="2015-01" db="EMBL/GenBank/DDBJ databases">
        <title>Evolutionary Origins and Diversification of the Mycorrhizal Mutualists.</title>
        <authorList>
            <consortium name="DOE Joint Genome Institute"/>
            <consortium name="Mycorrhizal Genomics Consortium"/>
            <person name="Kohler A."/>
            <person name="Kuo A."/>
            <person name="Nagy L.G."/>
            <person name="Floudas D."/>
            <person name="Copeland A."/>
            <person name="Barry K.W."/>
            <person name="Cichocki N."/>
            <person name="Veneault-Fourrey C."/>
            <person name="LaButti K."/>
            <person name="Lindquist E.A."/>
            <person name="Lipzen A."/>
            <person name="Lundell T."/>
            <person name="Morin E."/>
            <person name="Murat C."/>
            <person name="Riley R."/>
            <person name="Ohm R."/>
            <person name="Sun H."/>
            <person name="Tunlid A."/>
            <person name="Henrissat B."/>
            <person name="Grigoriev I.V."/>
            <person name="Hibbett D.S."/>
            <person name="Martin F."/>
        </authorList>
    </citation>
    <scope>NUCLEOTIDE SEQUENCE [LARGE SCALE GENOMIC DNA]</scope>
    <source>
        <strain evidence="5">LaAM-08-1</strain>
    </source>
</reference>
<organism evidence="4 5">
    <name type="scientific">Laccaria amethystina LaAM-08-1</name>
    <dbReference type="NCBI Taxonomy" id="1095629"/>
    <lineage>
        <taxon>Eukaryota</taxon>
        <taxon>Fungi</taxon>
        <taxon>Dikarya</taxon>
        <taxon>Basidiomycota</taxon>
        <taxon>Agaricomycotina</taxon>
        <taxon>Agaricomycetes</taxon>
        <taxon>Agaricomycetidae</taxon>
        <taxon>Agaricales</taxon>
        <taxon>Agaricineae</taxon>
        <taxon>Hydnangiaceae</taxon>
        <taxon>Laccaria</taxon>
    </lineage>
</organism>
<proteinExistence type="predicted"/>